<evidence type="ECO:0000313" key="2">
    <source>
        <dbReference type="EMBL" id="PIU69004.1"/>
    </source>
</evidence>
<feature type="transmembrane region" description="Helical" evidence="1">
    <location>
        <begin position="204"/>
        <end position="225"/>
    </location>
</feature>
<proteinExistence type="predicted"/>
<evidence type="ECO:0008006" key="4">
    <source>
        <dbReference type="Google" id="ProtNLM"/>
    </source>
</evidence>
<feature type="transmembrane region" description="Helical" evidence="1">
    <location>
        <begin position="180"/>
        <end position="198"/>
    </location>
</feature>
<feature type="transmembrane region" description="Helical" evidence="1">
    <location>
        <begin position="378"/>
        <end position="402"/>
    </location>
</feature>
<keyword evidence="1" id="KW-1133">Transmembrane helix</keyword>
<feature type="transmembrane region" description="Helical" evidence="1">
    <location>
        <begin position="159"/>
        <end position="175"/>
    </location>
</feature>
<feature type="transmembrane region" description="Helical" evidence="1">
    <location>
        <begin position="284"/>
        <end position="309"/>
    </location>
</feature>
<gene>
    <name evidence="2" type="ORF">COS81_01795</name>
</gene>
<feature type="transmembrane region" description="Helical" evidence="1">
    <location>
        <begin position="335"/>
        <end position="358"/>
    </location>
</feature>
<reference evidence="3" key="1">
    <citation type="submission" date="2017-09" db="EMBL/GenBank/DDBJ databases">
        <title>Depth-based differentiation of microbial function through sediment-hosted aquifers and enrichment of novel symbionts in the deep terrestrial subsurface.</title>
        <authorList>
            <person name="Probst A.J."/>
            <person name="Ladd B."/>
            <person name="Jarett J.K."/>
            <person name="Geller-Mcgrath D.E."/>
            <person name="Sieber C.M.K."/>
            <person name="Emerson J.B."/>
            <person name="Anantharaman K."/>
            <person name="Thomas B.C."/>
            <person name="Malmstrom R."/>
            <person name="Stieglmeier M."/>
            <person name="Klingl A."/>
            <person name="Woyke T."/>
            <person name="Ryan C.M."/>
            <person name="Banfield J.F."/>
        </authorList>
    </citation>
    <scope>NUCLEOTIDE SEQUENCE [LARGE SCALE GENOMIC DNA]</scope>
</reference>
<dbReference type="PANTHER" id="PTHR41771">
    <property type="entry name" value="MEMBRANE PROTEIN-RELATED"/>
    <property type="match status" value="1"/>
</dbReference>
<dbReference type="PANTHER" id="PTHR41771:SF1">
    <property type="entry name" value="MEMBRANE PROTEIN"/>
    <property type="match status" value="1"/>
</dbReference>
<dbReference type="Pfam" id="PF07907">
    <property type="entry name" value="YibE_F"/>
    <property type="match status" value="1"/>
</dbReference>
<dbReference type="EMBL" id="PEWD01000036">
    <property type="protein sequence ID" value="PIU69004.1"/>
    <property type="molecule type" value="Genomic_DNA"/>
</dbReference>
<organism evidence="2 3">
    <name type="scientific">candidate division WWE3 bacterium CG06_land_8_20_14_3_00_42_16</name>
    <dbReference type="NCBI Taxonomy" id="1975083"/>
    <lineage>
        <taxon>Bacteria</taxon>
        <taxon>Katanobacteria</taxon>
    </lineage>
</organism>
<name>A0A2M7ANQ7_UNCKA</name>
<dbReference type="InterPro" id="IPR012507">
    <property type="entry name" value="YibE_F"/>
</dbReference>
<accession>A0A2M7ANQ7</accession>
<dbReference type="AlphaFoldDB" id="A0A2M7ANQ7"/>
<protein>
    <recommendedName>
        <fullName evidence="4">YibE/F family protein</fullName>
    </recommendedName>
</protein>
<feature type="transmembrane region" description="Helical" evidence="1">
    <location>
        <begin position="237"/>
        <end position="258"/>
    </location>
</feature>
<keyword evidence="1" id="KW-0472">Membrane</keyword>
<comment type="caution">
    <text evidence="2">The sequence shown here is derived from an EMBL/GenBank/DDBJ whole genome shotgun (WGS) entry which is preliminary data.</text>
</comment>
<evidence type="ECO:0000256" key="1">
    <source>
        <dbReference type="SAM" id="Phobius"/>
    </source>
</evidence>
<evidence type="ECO:0000313" key="3">
    <source>
        <dbReference type="Proteomes" id="UP000229916"/>
    </source>
</evidence>
<dbReference type="Proteomes" id="UP000229916">
    <property type="component" value="Unassembled WGS sequence"/>
</dbReference>
<sequence>MIFLKKLFSSGKTAGFSLRMRASNLLPREKMIPRTLVRRESFFCITVCTLLVAAFCLSSQSAVIFAQSEEFKQETLEGVVTQIIEEKEVEGEAGLQWYQKLELKITKGSLKDQTIISENGLVPSYQIQRYKKGDKVVITYSQNAGQDVFSISDYVRRSPLLWLFIVFVIVTALVAKWRGISSFIGMGISFLVIFYFILPRISAGANPVLIAILGSLGIIPATFYFSHGLNKKTTVAILGTLVSLVLTGFLAAFCIEVTKLTGLNSEEVGLLQTIKQGAINTKGLLLAGIMIGVLGVMDDITISQAAIVFQLNKADTKMKVGELYKRAMDVGQDHIASMVNTLILVYTGAALPLLLLFINNPRPFAEIVNYEPIGSEIVRTLVGSIGLILAVPITTILSVLSVKKKEGRLKY</sequence>
<keyword evidence="1" id="KW-0812">Transmembrane</keyword>